<dbReference type="PROSITE" id="PS00221">
    <property type="entry name" value="MIP"/>
    <property type="match status" value="1"/>
</dbReference>
<evidence type="ECO:0000256" key="7">
    <source>
        <dbReference type="ARBA" id="ARBA00038477"/>
    </source>
</evidence>
<dbReference type="EMBL" id="AJ242805">
    <property type="protein sequence ID" value="CAB61841.1"/>
    <property type="molecule type" value="mRNA"/>
</dbReference>
<keyword evidence="4" id="KW-0677">Repeat</keyword>
<protein>
    <submittedName>
        <fullName evidence="10">Putative gamma tonoplast intrinsic protein (TIP)</fullName>
    </submittedName>
</protein>
<organism evidence="10">
    <name type="scientific">Sporobolus stapfianus</name>
    <name type="common">Ressurection grass</name>
    <dbReference type="NCBI Taxonomy" id="56623"/>
    <lineage>
        <taxon>Eukaryota</taxon>
        <taxon>Viridiplantae</taxon>
        <taxon>Streptophyta</taxon>
        <taxon>Embryophyta</taxon>
        <taxon>Tracheophyta</taxon>
        <taxon>Spermatophyta</taxon>
        <taxon>Magnoliopsida</taxon>
        <taxon>Liliopsida</taxon>
        <taxon>Poales</taxon>
        <taxon>Poaceae</taxon>
        <taxon>PACMAD clade</taxon>
        <taxon>Chloridoideae</taxon>
        <taxon>Zoysieae</taxon>
        <taxon>Sporobolinae</taxon>
        <taxon>Sporobolus</taxon>
    </lineage>
</organism>
<comment type="subcellular location">
    <subcellularLocation>
        <location evidence="1">Endomembrane system</location>
        <topology evidence="1">Multi-pass membrane protein</topology>
    </subcellularLocation>
</comment>
<keyword evidence="3 8" id="KW-0812">Transmembrane</keyword>
<feature type="transmembrane region" description="Helical" evidence="9">
    <location>
        <begin position="56"/>
        <end position="76"/>
    </location>
</feature>
<dbReference type="InterPro" id="IPR034294">
    <property type="entry name" value="Aquaporin_transptr"/>
</dbReference>
<accession>Q9SM37</accession>
<dbReference type="NCBIfam" id="TIGR00861">
    <property type="entry name" value="MIP"/>
    <property type="match status" value="1"/>
</dbReference>
<evidence type="ECO:0000313" key="10">
    <source>
        <dbReference type="EMBL" id="CAB61841.1"/>
    </source>
</evidence>
<evidence type="ECO:0000256" key="6">
    <source>
        <dbReference type="ARBA" id="ARBA00023136"/>
    </source>
</evidence>
<dbReference type="PANTHER" id="PTHR45665">
    <property type="entry name" value="AQUAPORIN-8"/>
    <property type="match status" value="1"/>
</dbReference>
<feature type="transmembrane region" description="Helical" evidence="9">
    <location>
        <begin position="143"/>
        <end position="162"/>
    </location>
</feature>
<evidence type="ECO:0000256" key="8">
    <source>
        <dbReference type="RuleBase" id="RU000477"/>
    </source>
</evidence>
<dbReference type="PRINTS" id="PR00783">
    <property type="entry name" value="MINTRINSICP"/>
</dbReference>
<keyword evidence="5 9" id="KW-1133">Transmembrane helix</keyword>
<feature type="transmembrane region" description="Helical" evidence="9">
    <location>
        <begin position="169"/>
        <end position="191"/>
    </location>
</feature>
<dbReference type="FunFam" id="1.20.1080.10:FF:000002">
    <property type="entry name" value="Probable aquaporin TIP1-1"/>
    <property type="match status" value="1"/>
</dbReference>
<dbReference type="SUPFAM" id="SSF81338">
    <property type="entry name" value="Aquaporin-like"/>
    <property type="match status" value="1"/>
</dbReference>
<evidence type="ECO:0000256" key="3">
    <source>
        <dbReference type="ARBA" id="ARBA00022692"/>
    </source>
</evidence>
<dbReference type="CDD" id="cd00333">
    <property type="entry name" value="MIP"/>
    <property type="match status" value="1"/>
</dbReference>
<dbReference type="InterPro" id="IPR000425">
    <property type="entry name" value="MIP"/>
</dbReference>
<feature type="transmembrane region" description="Helical" evidence="9">
    <location>
        <begin position="104"/>
        <end position="123"/>
    </location>
</feature>
<evidence type="ECO:0000256" key="9">
    <source>
        <dbReference type="SAM" id="Phobius"/>
    </source>
</evidence>
<feature type="transmembrane region" description="Helical" evidence="9">
    <location>
        <begin position="215"/>
        <end position="235"/>
    </location>
</feature>
<dbReference type="GO" id="GO:0015250">
    <property type="term" value="F:water channel activity"/>
    <property type="evidence" value="ECO:0007669"/>
    <property type="project" value="TreeGrafter"/>
</dbReference>
<feature type="transmembrane region" description="Helical" evidence="9">
    <location>
        <begin position="20"/>
        <end position="44"/>
    </location>
</feature>
<evidence type="ECO:0000256" key="5">
    <source>
        <dbReference type="ARBA" id="ARBA00022989"/>
    </source>
</evidence>
<dbReference type="GO" id="GO:0012505">
    <property type="term" value="C:endomembrane system"/>
    <property type="evidence" value="ECO:0007669"/>
    <property type="project" value="UniProtKB-SubCell"/>
</dbReference>
<evidence type="ECO:0000256" key="4">
    <source>
        <dbReference type="ARBA" id="ARBA00022737"/>
    </source>
</evidence>
<dbReference type="InterPro" id="IPR023271">
    <property type="entry name" value="Aquaporin-like"/>
</dbReference>
<name>Q9SM37_SPOST</name>
<evidence type="ECO:0000256" key="1">
    <source>
        <dbReference type="ARBA" id="ARBA00004127"/>
    </source>
</evidence>
<proteinExistence type="evidence at transcript level"/>
<dbReference type="Pfam" id="PF00230">
    <property type="entry name" value="MIP"/>
    <property type="match status" value="1"/>
</dbReference>
<keyword evidence="2 8" id="KW-0813">Transport</keyword>
<keyword evidence="6 9" id="KW-0472">Membrane</keyword>
<reference evidence="10" key="1">
    <citation type="journal article" date="2000" name="Plant Cell Environ.">
        <title>The isolation oof genes from the resurrection grass Sporobolus stapfianus which are induced during severe drought stress.</title>
        <authorList>
            <person name="Neale A.D."/>
            <person name="Blomstedt C.K."/>
            <person name="Bronson P."/>
            <person name="Le T.N."/>
            <person name="Guthridge K."/>
            <person name="Evans J."/>
            <person name="Gaff D.F."/>
            <person name="Hamill J.D."/>
        </authorList>
    </citation>
    <scope>NUCLEOTIDE SEQUENCE</scope>
</reference>
<sequence>MPMRNIAVGNTQEVTHPGALKAALAEFISTLIFVFAGQGSGVAYSKLSGGITTPSSLISAAVAHAFALFVAVSVSANISGGHVNPAVTFGAFLGGNISLFRSILYWIAQLLGSIVACLLLRFVTGGLPTGTFGLTGISVWEALVLEIVMTFGLVYTVYATAVDPKKGSLGTIAPIAIGFIVGANILVGGAFDGASMNPAVSFGPSLVSWSWNNHWVYWVGPFIGAALAALIYDMLFISSHTHEQLPTTDY</sequence>
<dbReference type="GO" id="GO:0009705">
    <property type="term" value="C:plant-type vacuole membrane"/>
    <property type="evidence" value="ECO:0007669"/>
    <property type="project" value="TreeGrafter"/>
</dbReference>
<dbReference type="PANTHER" id="PTHR45665:SF54">
    <property type="entry name" value="AQUAPORIN TIP1-1"/>
    <property type="match status" value="1"/>
</dbReference>
<comment type="similarity">
    <text evidence="7">Belongs to the MIP/aquaporin (TC 1.A.8) family. TIP (TC 1.A.8.10) subfamily.</text>
</comment>
<dbReference type="AlphaFoldDB" id="Q9SM37"/>
<dbReference type="Gene3D" id="1.20.1080.10">
    <property type="entry name" value="Glycerol uptake facilitator protein"/>
    <property type="match status" value="1"/>
</dbReference>
<evidence type="ECO:0000256" key="2">
    <source>
        <dbReference type="ARBA" id="ARBA00022448"/>
    </source>
</evidence>
<dbReference type="InterPro" id="IPR022357">
    <property type="entry name" value="MIP_CS"/>
</dbReference>